<name>A0A4Z1PJ84_9PEZI</name>
<comment type="caution">
    <text evidence="1">The sequence shown here is derived from an EMBL/GenBank/DDBJ whole genome shotgun (WGS) entry which is preliminary data.</text>
</comment>
<dbReference type="Gene3D" id="3.30.710.10">
    <property type="entry name" value="Potassium Channel Kv1.1, Chain A"/>
    <property type="match status" value="1"/>
</dbReference>
<evidence type="ECO:0000313" key="2">
    <source>
        <dbReference type="Proteomes" id="UP000298493"/>
    </source>
</evidence>
<gene>
    <name evidence="1" type="ORF">E6O75_ATG03674</name>
</gene>
<sequence>MATIQLRDGGDLTLIVGEQKQRYVVCRRTISGVCKPWNTMFTKFSEACAAEVELPDDNPEAILILLRVAHLRFDQLPAGKLSVDEVNNLATVCDKYDAVGVIRPFLTTWVTFTNLDICHSCSQQAQFCLILLPSPCAFTESILLLAVTIRYLAVVVVR</sequence>
<dbReference type="AlphaFoldDB" id="A0A4Z1PJ84"/>
<reference evidence="1 2" key="1">
    <citation type="submission" date="2019-04" db="EMBL/GenBank/DDBJ databases">
        <title>High contiguity whole genome sequence and gene annotation resource for two Venturia nashicola isolates.</title>
        <authorList>
            <person name="Prokchorchik M."/>
            <person name="Won K."/>
            <person name="Lee Y."/>
            <person name="Choi E.D."/>
            <person name="Segonzac C."/>
            <person name="Sohn K.H."/>
        </authorList>
    </citation>
    <scope>NUCLEOTIDE SEQUENCE [LARGE SCALE GENOMIC DNA]</scope>
    <source>
        <strain evidence="1 2">PRI2</strain>
    </source>
</reference>
<keyword evidence="2" id="KW-1185">Reference proteome</keyword>
<accession>A0A4Z1PJ84</accession>
<protein>
    <recommendedName>
        <fullName evidence="3">BTB domain-containing protein</fullName>
    </recommendedName>
</protein>
<dbReference type="Proteomes" id="UP000298493">
    <property type="component" value="Unassembled WGS sequence"/>
</dbReference>
<proteinExistence type="predicted"/>
<evidence type="ECO:0008006" key="3">
    <source>
        <dbReference type="Google" id="ProtNLM"/>
    </source>
</evidence>
<organism evidence="1 2">
    <name type="scientific">Venturia nashicola</name>
    <dbReference type="NCBI Taxonomy" id="86259"/>
    <lineage>
        <taxon>Eukaryota</taxon>
        <taxon>Fungi</taxon>
        <taxon>Dikarya</taxon>
        <taxon>Ascomycota</taxon>
        <taxon>Pezizomycotina</taxon>
        <taxon>Dothideomycetes</taxon>
        <taxon>Pleosporomycetidae</taxon>
        <taxon>Venturiales</taxon>
        <taxon>Venturiaceae</taxon>
        <taxon>Venturia</taxon>
    </lineage>
</organism>
<dbReference type="OrthoDB" id="5275938at2759"/>
<dbReference type="EMBL" id="SNSC02000003">
    <property type="protein sequence ID" value="TID25811.1"/>
    <property type="molecule type" value="Genomic_DNA"/>
</dbReference>
<dbReference type="SUPFAM" id="SSF54695">
    <property type="entry name" value="POZ domain"/>
    <property type="match status" value="1"/>
</dbReference>
<evidence type="ECO:0000313" key="1">
    <source>
        <dbReference type="EMBL" id="TID25811.1"/>
    </source>
</evidence>
<dbReference type="InterPro" id="IPR011333">
    <property type="entry name" value="SKP1/BTB/POZ_sf"/>
</dbReference>